<organism evidence="1 2">
    <name type="scientific">Desulfosarcina widdelii</name>
    <dbReference type="NCBI Taxonomy" id="947919"/>
    <lineage>
        <taxon>Bacteria</taxon>
        <taxon>Pseudomonadati</taxon>
        <taxon>Thermodesulfobacteriota</taxon>
        <taxon>Desulfobacteria</taxon>
        <taxon>Desulfobacterales</taxon>
        <taxon>Desulfosarcinaceae</taxon>
        <taxon>Desulfosarcina</taxon>
    </lineage>
</organism>
<gene>
    <name evidence="1" type="ORF">DSCW_21670</name>
</gene>
<dbReference type="EMBL" id="AP021875">
    <property type="protein sequence ID" value="BBO74750.1"/>
    <property type="molecule type" value="Genomic_DNA"/>
</dbReference>
<evidence type="ECO:0000313" key="1">
    <source>
        <dbReference type="EMBL" id="BBO74750.1"/>
    </source>
</evidence>
<dbReference type="Proteomes" id="UP000427769">
    <property type="component" value="Chromosome"/>
</dbReference>
<proteinExistence type="predicted"/>
<accession>A0A5K7Z263</accession>
<evidence type="ECO:0000313" key="2">
    <source>
        <dbReference type="Proteomes" id="UP000427769"/>
    </source>
</evidence>
<keyword evidence="2" id="KW-1185">Reference proteome</keyword>
<protein>
    <submittedName>
        <fullName evidence="1">Uncharacterized protein</fullName>
    </submittedName>
</protein>
<reference evidence="1 2" key="1">
    <citation type="submission" date="2019-11" db="EMBL/GenBank/DDBJ databases">
        <title>Comparative genomics of hydrocarbon-degrading Desulfosarcina strains.</title>
        <authorList>
            <person name="Watanabe M."/>
            <person name="Kojima H."/>
            <person name="Fukui M."/>
        </authorList>
    </citation>
    <scope>NUCLEOTIDE SEQUENCE [LARGE SCALE GENOMIC DNA]</scope>
    <source>
        <strain evidence="1 2">PP31</strain>
    </source>
</reference>
<name>A0A5K7Z263_9BACT</name>
<sequence length="121" mass="13614">MMVRKRLIDHNALVQAIEMGKPSKEIMQQFGFKSLGALKVAYMDALVALDKVPSIKKGTREKKVNNIVGINSRGSLIIPKKLVDSLSLDETALFAVEKKGEDLCLKRKQRPPKTILRKKRD</sequence>
<dbReference type="AlphaFoldDB" id="A0A5K7Z263"/>
<dbReference type="KEGG" id="dwd:DSCW_21670"/>